<feature type="domain" description="Glycosyl transferase family 28 C-terminal" evidence="12">
    <location>
        <begin position="189"/>
        <end position="331"/>
    </location>
</feature>
<name>A0A1G2Q3V0_9BACT</name>
<evidence type="ECO:0000256" key="8">
    <source>
        <dbReference type="ARBA" id="ARBA00023306"/>
    </source>
</evidence>
<dbReference type="InterPro" id="IPR007235">
    <property type="entry name" value="Glyco_trans_28_C"/>
</dbReference>
<keyword evidence="5 10" id="KW-0133">Cell shape</keyword>
<organism evidence="13 14">
    <name type="scientific">Candidatus Veblenbacteria bacterium RIFOXYB1_FULL_43_13</name>
    <dbReference type="NCBI Taxonomy" id="1802426"/>
    <lineage>
        <taxon>Bacteria</taxon>
        <taxon>Candidatus Vebleniibacteriota</taxon>
    </lineage>
</organism>
<sequence length="359" mass="38633">MKVLCVGGGTLGSVTPLLAVVEQLKLRQPSIRVEWWGTETGPERELIEAQGISFKVISGGKLRRYLSLENFFDLARILSGFMESLWRFGQSKPDCLLTAGSYVAVPVGWAAYFYGVPVFIHQQDVRLGLANRLLKPVAKVITVALSESVKDFPSGKVVVTGNPVRSVFEQVPDKETARKKLGLDPARATILIIGGGTGAQAINELVANIKQGLVNIAQVIHLTGPNKKYQEVDLPGYLAISSTNESVTVLVAADLVITRAGMGVLTELSALSKPAVVVPIPDSHQQDNADYFAKSGGVILIPQEELTPGRLLATVSELLGDNEQRNNLGKQLKQLLPPGAAGRVADLVTAEIYKNHEQI</sequence>
<dbReference type="SUPFAM" id="SSF53756">
    <property type="entry name" value="UDP-Glycosyltransferase/glycogen phosphorylase"/>
    <property type="match status" value="1"/>
</dbReference>
<dbReference type="UniPathway" id="UPA00219"/>
<comment type="similarity">
    <text evidence="10">Belongs to the glycosyltransferase 28 family. MurG subfamily.</text>
</comment>
<accession>A0A1G2Q3V0</accession>
<keyword evidence="3 10" id="KW-0328">Glycosyltransferase</keyword>
<proteinExistence type="inferred from homology"/>
<evidence type="ECO:0000256" key="9">
    <source>
        <dbReference type="ARBA" id="ARBA00023316"/>
    </source>
</evidence>
<evidence type="ECO:0000256" key="7">
    <source>
        <dbReference type="ARBA" id="ARBA00023136"/>
    </source>
</evidence>
<feature type="domain" description="Glycosyltransferase family 28 N-terminal" evidence="11">
    <location>
        <begin position="4"/>
        <end position="140"/>
    </location>
</feature>
<evidence type="ECO:0000259" key="12">
    <source>
        <dbReference type="Pfam" id="PF04101"/>
    </source>
</evidence>
<dbReference type="GO" id="GO:0071555">
    <property type="term" value="P:cell wall organization"/>
    <property type="evidence" value="ECO:0007669"/>
    <property type="project" value="UniProtKB-KW"/>
</dbReference>
<evidence type="ECO:0000313" key="14">
    <source>
        <dbReference type="Proteomes" id="UP000177575"/>
    </source>
</evidence>
<dbReference type="InterPro" id="IPR004276">
    <property type="entry name" value="GlycoTrans_28_N"/>
</dbReference>
<keyword evidence="6 10" id="KW-0573">Peptidoglycan synthesis</keyword>
<comment type="caution">
    <text evidence="13">The sequence shown here is derived from an EMBL/GenBank/DDBJ whole genome shotgun (WGS) entry which is preliminary data.</text>
</comment>
<dbReference type="Gene3D" id="3.40.50.2000">
    <property type="entry name" value="Glycogen Phosphorylase B"/>
    <property type="match status" value="2"/>
</dbReference>
<comment type="subcellular location">
    <subcellularLocation>
        <location evidence="10">Cell membrane</location>
        <topology evidence="10">Peripheral membrane protein</topology>
        <orientation evidence="10">Cytoplasmic side</orientation>
    </subcellularLocation>
</comment>
<keyword evidence="7 10" id="KW-0472">Membrane</keyword>
<keyword evidence="8 10" id="KW-0131">Cell cycle</keyword>
<dbReference type="GO" id="GO:0005975">
    <property type="term" value="P:carbohydrate metabolic process"/>
    <property type="evidence" value="ECO:0007669"/>
    <property type="project" value="InterPro"/>
</dbReference>
<protein>
    <recommendedName>
        <fullName evidence="10">UDP-N-acetylglucosamine--N-acetylmuramyl-(pentapeptide) pyrophosphoryl-undecaprenol N-acetylglucosamine transferase</fullName>
        <ecNumber evidence="10">2.4.1.227</ecNumber>
    </recommendedName>
    <alternativeName>
        <fullName evidence="10">Undecaprenyl-PP-MurNAc-pentapeptide-UDPGlcNAc GlcNAc transferase</fullName>
    </alternativeName>
</protein>
<dbReference type="AlphaFoldDB" id="A0A1G2Q3V0"/>
<dbReference type="Pfam" id="PF04101">
    <property type="entry name" value="Glyco_tran_28_C"/>
    <property type="match status" value="1"/>
</dbReference>
<evidence type="ECO:0000256" key="5">
    <source>
        <dbReference type="ARBA" id="ARBA00022960"/>
    </source>
</evidence>
<keyword evidence="4 10" id="KW-0808">Transferase</keyword>
<evidence type="ECO:0000256" key="1">
    <source>
        <dbReference type="ARBA" id="ARBA00022475"/>
    </source>
</evidence>
<evidence type="ECO:0000313" key="13">
    <source>
        <dbReference type="EMBL" id="OHA55248.1"/>
    </source>
</evidence>
<evidence type="ECO:0000256" key="4">
    <source>
        <dbReference type="ARBA" id="ARBA00022679"/>
    </source>
</evidence>
<dbReference type="CDD" id="cd03785">
    <property type="entry name" value="GT28_MurG"/>
    <property type="match status" value="1"/>
</dbReference>
<dbReference type="EC" id="2.4.1.227" evidence="10"/>
<dbReference type="GO" id="GO:0005886">
    <property type="term" value="C:plasma membrane"/>
    <property type="evidence" value="ECO:0007669"/>
    <property type="project" value="UniProtKB-SubCell"/>
</dbReference>
<dbReference type="GO" id="GO:0008360">
    <property type="term" value="P:regulation of cell shape"/>
    <property type="evidence" value="ECO:0007669"/>
    <property type="project" value="UniProtKB-KW"/>
</dbReference>
<comment type="catalytic activity">
    <reaction evidence="10">
        <text>di-trans,octa-cis-undecaprenyl diphospho-N-acetyl-alpha-D-muramoyl-L-alanyl-D-glutamyl-meso-2,6-diaminopimeloyl-D-alanyl-D-alanine + UDP-N-acetyl-alpha-D-glucosamine = di-trans,octa-cis-undecaprenyl diphospho-[N-acetyl-alpha-D-glucosaminyl-(1-&gt;4)]-N-acetyl-alpha-D-muramoyl-L-alanyl-D-glutamyl-meso-2,6-diaminopimeloyl-D-alanyl-D-alanine + UDP + H(+)</text>
        <dbReference type="Rhea" id="RHEA:31227"/>
        <dbReference type="ChEBI" id="CHEBI:15378"/>
        <dbReference type="ChEBI" id="CHEBI:57705"/>
        <dbReference type="ChEBI" id="CHEBI:58223"/>
        <dbReference type="ChEBI" id="CHEBI:61387"/>
        <dbReference type="ChEBI" id="CHEBI:61388"/>
        <dbReference type="EC" id="2.4.1.227"/>
    </reaction>
</comment>
<evidence type="ECO:0000256" key="2">
    <source>
        <dbReference type="ARBA" id="ARBA00022618"/>
    </source>
</evidence>
<dbReference type="EMBL" id="MHTC01000021">
    <property type="protein sequence ID" value="OHA55248.1"/>
    <property type="molecule type" value="Genomic_DNA"/>
</dbReference>
<feature type="binding site" evidence="10">
    <location>
        <position position="165"/>
    </location>
    <ligand>
        <name>UDP-N-acetyl-alpha-D-glucosamine</name>
        <dbReference type="ChEBI" id="CHEBI:57705"/>
    </ligand>
</feature>
<dbReference type="PANTHER" id="PTHR21015">
    <property type="entry name" value="UDP-N-ACETYLGLUCOSAMINE--N-ACETYLMURAMYL-(PENTAPEPTIDE) PYROPHOSPHORYL-UNDECAPRENOL N-ACETYLGLUCOSAMINE TRANSFERASE 1"/>
    <property type="match status" value="1"/>
</dbReference>
<dbReference type="Pfam" id="PF03033">
    <property type="entry name" value="Glyco_transf_28"/>
    <property type="match status" value="1"/>
</dbReference>
<evidence type="ECO:0000256" key="6">
    <source>
        <dbReference type="ARBA" id="ARBA00022984"/>
    </source>
</evidence>
<comment type="pathway">
    <text evidence="10">Cell wall biogenesis; peptidoglycan biosynthesis.</text>
</comment>
<reference evidence="13 14" key="1">
    <citation type="journal article" date="2016" name="Nat. Commun.">
        <title>Thousands of microbial genomes shed light on interconnected biogeochemical processes in an aquifer system.</title>
        <authorList>
            <person name="Anantharaman K."/>
            <person name="Brown C.T."/>
            <person name="Hug L.A."/>
            <person name="Sharon I."/>
            <person name="Castelle C.J."/>
            <person name="Probst A.J."/>
            <person name="Thomas B.C."/>
            <person name="Singh A."/>
            <person name="Wilkins M.J."/>
            <person name="Karaoz U."/>
            <person name="Brodie E.L."/>
            <person name="Williams K.H."/>
            <person name="Hubbard S.S."/>
            <person name="Banfield J.F."/>
        </authorList>
    </citation>
    <scope>NUCLEOTIDE SEQUENCE [LARGE SCALE GENOMIC DNA]</scope>
</reference>
<dbReference type="GO" id="GO:0051991">
    <property type="term" value="F:UDP-N-acetyl-D-glucosamine:N-acetylmuramoyl-L-alanyl-D-glutamyl-meso-2,6-diaminopimelyl-D-alanyl-D-alanine-diphosphoundecaprenol 4-beta-N-acetylglucosaminlytransferase activity"/>
    <property type="evidence" value="ECO:0007669"/>
    <property type="project" value="RHEA"/>
</dbReference>
<dbReference type="InterPro" id="IPR006009">
    <property type="entry name" value="GlcNAc_MurG"/>
</dbReference>
<dbReference type="GO" id="GO:0051301">
    <property type="term" value="P:cell division"/>
    <property type="evidence" value="ECO:0007669"/>
    <property type="project" value="UniProtKB-KW"/>
</dbReference>
<keyword evidence="2 10" id="KW-0132">Cell division</keyword>
<dbReference type="GO" id="GO:0050511">
    <property type="term" value="F:undecaprenyldiphospho-muramoylpentapeptide beta-N-acetylglucosaminyltransferase activity"/>
    <property type="evidence" value="ECO:0007669"/>
    <property type="project" value="UniProtKB-UniRule"/>
</dbReference>
<feature type="binding site" evidence="10">
    <location>
        <position position="285"/>
    </location>
    <ligand>
        <name>UDP-N-acetyl-alpha-D-glucosamine</name>
        <dbReference type="ChEBI" id="CHEBI:57705"/>
    </ligand>
</feature>
<evidence type="ECO:0000256" key="3">
    <source>
        <dbReference type="ARBA" id="ARBA00022676"/>
    </source>
</evidence>
<keyword evidence="1 10" id="KW-1003">Cell membrane</keyword>
<evidence type="ECO:0000259" key="11">
    <source>
        <dbReference type="Pfam" id="PF03033"/>
    </source>
</evidence>
<dbReference type="GO" id="GO:0009252">
    <property type="term" value="P:peptidoglycan biosynthetic process"/>
    <property type="evidence" value="ECO:0007669"/>
    <property type="project" value="UniProtKB-UniRule"/>
</dbReference>
<evidence type="ECO:0000256" key="10">
    <source>
        <dbReference type="HAMAP-Rule" id="MF_00033"/>
    </source>
</evidence>
<comment type="function">
    <text evidence="10">Cell wall formation. Catalyzes the transfer of a GlcNAc subunit on undecaprenyl-pyrophosphoryl-MurNAc-pentapeptide (lipid intermediate I) to form undecaprenyl-pyrophosphoryl-MurNAc-(pentapeptide)GlcNAc (lipid intermediate II).</text>
</comment>
<keyword evidence="9 10" id="KW-0961">Cell wall biogenesis/degradation</keyword>
<dbReference type="Proteomes" id="UP000177575">
    <property type="component" value="Unassembled WGS sequence"/>
</dbReference>
<gene>
    <name evidence="10" type="primary">murG</name>
    <name evidence="13" type="ORF">A2388_02400</name>
</gene>
<dbReference type="PANTHER" id="PTHR21015:SF22">
    <property type="entry name" value="GLYCOSYLTRANSFERASE"/>
    <property type="match status" value="1"/>
</dbReference>
<dbReference type="HAMAP" id="MF_00033">
    <property type="entry name" value="MurG"/>
    <property type="match status" value="1"/>
</dbReference>
<comment type="caution">
    <text evidence="10">Lacks conserved residue(s) required for the propagation of feature annotation.</text>
</comment>